<feature type="region of interest" description="Disordered" evidence="1">
    <location>
        <begin position="846"/>
        <end position="904"/>
    </location>
</feature>
<feature type="compositionally biased region" description="Basic and acidic residues" evidence="1">
    <location>
        <begin position="227"/>
        <end position="246"/>
    </location>
</feature>
<dbReference type="Proteomes" id="UP000799770">
    <property type="component" value="Unassembled WGS sequence"/>
</dbReference>
<name>A0A6A5ZPD1_9PLEO</name>
<evidence type="ECO:0000313" key="2">
    <source>
        <dbReference type="EMBL" id="KAF2120121.1"/>
    </source>
</evidence>
<dbReference type="EMBL" id="ML977314">
    <property type="protein sequence ID" value="KAF2120121.1"/>
    <property type="molecule type" value="Genomic_DNA"/>
</dbReference>
<dbReference type="OrthoDB" id="10692415at2759"/>
<feature type="region of interest" description="Disordered" evidence="1">
    <location>
        <begin position="17"/>
        <end position="85"/>
    </location>
</feature>
<feature type="compositionally biased region" description="Basic residues" evidence="1">
    <location>
        <begin position="26"/>
        <end position="43"/>
    </location>
</feature>
<sequence>MPSLADPAKLVAWILDDANSPAPKEHKSKSQKKRAAAARKKTQQKIQSSVPATPPGPSSAPSAALSQHTVSSAEDSVVEDEQDNMNIDDRFNFTGYVDEDGILTMAHGDGSCSKLTEVIATHPNIPAYAIPSNEEYDVDLAYEWLIWVFYPDSFNIDEDGGSRDALGQRLDFDDDSIRELADSEQNSTTDITEEAMHQDTEIKFLQASTNTTHPQPSKQNKGKKQKREAERKARRANEKAKSVEVIRKTTSDTSFANKKATNQLIAQTSDGKVVDTEESKADLVVKSESLSKNQRRSRRRNLKKAGNSNHDEPSSPTPCKTSLPPLSFGFARMMPVPAFGSLNNSVSTSNTPLSFSFAQTAQFPVFGSLDNSVSIDSQTASRPALIHPRRRSKLRAQETYLTAKTSDDLTACLERIATSFGNKLAPSPVDLQLVPVARGCALPEHLEQERERVRVLAHRERVKTFAASKKAADALIQQRDFYEVYLRGSCKSFTIRFTRDHALAFKHHYLHRMAERVQLELVKHGRQVSSIASAREVLDTAKLFIARRLAAEKTHMEAVLRKVEAQQTWEDFVQEASIDFLDCKREFIVAFHDLDIFPPLTLRGVGLSAQDSAAEKTTGAVHKTFAQTNATLRGVDSLVIGPKHVQPLRRNAMLPLLAEAELAVAIEETAEQERLLRRANIVMNIYVPRGIHPPINSNADTVNFEEALTDAMNDIEHLAIVEKKEAVATALQDATVPVQHEDAYAEDCSLSLYDGTAFDCTNSVDIIELLTNEPFGPLKTDADEEAPKPTKKYELPAGFLPLTPEVHGSHVAFAHPAGSSCWLSNNPCQKVVGHITLKAIPSVGEDDFESSELSPYSSEISTRTSSPEPDKHSSRSSTPTSNCDNDQAIPEPPVADQHSPMSNDKLSHIQETEIWPYATVRGPTGPQANPSLPTSEVVASLDAPCPKKHESMFVQDPVAKAGEIKIGRVSMLEYVDVVNEINTEHDGSVPIQVVATAFIKLVKKQYKELSNGKLDLPVSTEPDKICELLGSKLLKEFVKLGDISLYQFLGFLKCNGNGDATGEAMVNAFMAASRIEATKKLDMSPKKACKVGVFNDIFRKAFAGKGGDGA</sequence>
<feature type="compositionally biased region" description="Low complexity" evidence="1">
    <location>
        <begin position="851"/>
        <end position="861"/>
    </location>
</feature>
<evidence type="ECO:0000313" key="3">
    <source>
        <dbReference type="Proteomes" id="UP000799770"/>
    </source>
</evidence>
<dbReference type="AlphaFoldDB" id="A0A6A5ZPD1"/>
<feature type="compositionally biased region" description="Polar residues" evidence="1">
    <location>
        <begin position="207"/>
        <end position="219"/>
    </location>
</feature>
<protein>
    <submittedName>
        <fullName evidence="2">Uncharacterized protein</fullName>
    </submittedName>
</protein>
<evidence type="ECO:0000256" key="1">
    <source>
        <dbReference type="SAM" id="MobiDB-lite"/>
    </source>
</evidence>
<keyword evidence="3" id="KW-1185">Reference proteome</keyword>
<reference evidence="2" key="1">
    <citation type="journal article" date="2020" name="Stud. Mycol.">
        <title>101 Dothideomycetes genomes: a test case for predicting lifestyles and emergence of pathogens.</title>
        <authorList>
            <person name="Haridas S."/>
            <person name="Albert R."/>
            <person name="Binder M."/>
            <person name="Bloem J."/>
            <person name="Labutti K."/>
            <person name="Salamov A."/>
            <person name="Andreopoulos B."/>
            <person name="Baker S."/>
            <person name="Barry K."/>
            <person name="Bills G."/>
            <person name="Bluhm B."/>
            <person name="Cannon C."/>
            <person name="Castanera R."/>
            <person name="Culley D."/>
            <person name="Daum C."/>
            <person name="Ezra D."/>
            <person name="Gonzalez J."/>
            <person name="Henrissat B."/>
            <person name="Kuo A."/>
            <person name="Liang C."/>
            <person name="Lipzen A."/>
            <person name="Lutzoni F."/>
            <person name="Magnuson J."/>
            <person name="Mondo S."/>
            <person name="Nolan M."/>
            <person name="Ohm R."/>
            <person name="Pangilinan J."/>
            <person name="Park H.-J."/>
            <person name="Ramirez L."/>
            <person name="Alfaro M."/>
            <person name="Sun H."/>
            <person name="Tritt A."/>
            <person name="Yoshinaga Y."/>
            <person name="Zwiers L.-H."/>
            <person name="Turgeon B."/>
            <person name="Goodwin S."/>
            <person name="Spatafora J."/>
            <person name="Crous P."/>
            <person name="Grigoriev I."/>
        </authorList>
    </citation>
    <scope>NUCLEOTIDE SEQUENCE</scope>
    <source>
        <strain evidence="2">CBS 627.86</strain>
    </source>
</reference>
<gene>
    <name evidence="2" type="ORF">BDV96DRAFT_595702</name>
</gene>
<feature type="compositionally biased region" description="Basic residues" evidence="1">
    <location>
        <begin position="293"/>
        <end position="303"/>
    </location>
</feature>
<proteinExistence type="predicted"/>
<feature type="region of interest" description="Disordered" evidence="1">
    <location>
        <begin position="285"/>
        <end position="323"/>
    </location>
</feature>
<feature type="region of interest" description="Disordered" evidence="1">
    <location>
        <begin position="207"/>
        <end position="246"/>
    </location>
</feature>
<feature type="compositionally biased region" description="Polar residues" evidence="1">
    <location>
        <begin position="875"/>
        <end position="885"/>
    </location>
</feature>
<accession>A0A6A5ZPD1</accession>
<organism evidence="2 3">
    <name type="scientific">Lophiotrema nucula</name>
    <dbReference type="NCBI Taxonomy" id="690887"/>
    <lineage>
        <taxon>Eukaryota</taxon>
        <taxon>Fungi</taxon>
        <taxon>Dikarya</taxon>
        <taxon>Ascomycota</taxon>
        <taxon>Pezizomycotina</taxon>
        <taxon>Dothideomycetes</taxon>
        <taxon>Pleosporomycetidae</taxon>
        <taxon>Pleosporales</taxon>
        <taxon>Lophiotremataceae</taxon>
        <taxon>Lophiotrema</taxon>
    </lineage>
</organism>